<gene>
    <name evidence="1" type="ORF">E2C01_056557</name>
</gene>
<reference evidence="1 2" key="1">
    <citation type="submission" date="2019-05" db="EMBL/GenBank/DDBJ databases">
        <title>Another draft genome of Portunus trituberculatus and its Hox gene families provides insights of decapod evolution.</title>
        <authorList>
            <person name="Jeong J.-H."/>
            <person name="Song I."/>
            <person name="Kim S."/>
            <person name="Choi T."/>
            <person name="Kim D."/>
            <person name="Ryu S."/>
            <person name="Kim W."/>
        </authorList>
    </citation>
    <scope>NUCLEOTIDE SEQUENCE [LARGE SCALE GENOMIC DNA]</scope>
    <source>
        <tissue evidence="1">Muscle</tissue>
    </source>
</reference>
<proteinExistence type="predicted"/>
<name>A0A5B7GUG4_PORTR</name>
<dbReference type="Proteomes" id="UP000324222">
    <property type="component" value="Unassembled WGS sequence"/>
</dbReference>
<evidence type="ECO:0000313" key="2">
    <source>
        <dbReference type="Proteomes" id="UP000324222"/>
    </source>
</evidence>
<dbReference type="AlphaFoldDB" id="A0A5B7GUG4"/>
<protein>
    <submittedName>
        <fullName evidence="1">Uncharacterized protein</fullName>
    </submittedName>
</protein>
<evidence type="ECO:0000313" key="1">
    <source>
        <dbReference type="EMBL" id="MPC62472.1"/>
    </source>
</evidence>
<keyword evidence="2" id="KW-1185">Reference proteome</keyword>
<accession>A0A5B7GUG4</accession>
<comment type="caution">
    <text evidence="1">The sequence shown here is derived from an EMBL/GenBank/DDBJ whole genome shotgun (WGS) entry which is preliminary data.</text>
</comment>
<dbReference type="EMBL" id="VSRR010019721">
    <property type="protein sequence ID" value="MPC62472.1"/>
    <property type="molecule type" value="Genomic_DNA"/>
</dbReference>
<organism evidence="1 2">
    <name type="scientific">Portunus trituberculatus</name>
    <name type="common">Swimming crab</name>
    <name type="synonym">Neptunus trituberculatus</name>
    <dbReference type="NCBI Taxonomy" id="210409"/>
    <lineage>
        <taxon>Eukaryota</taxon>
        <taxon>Metazoa</taxon>
        <taxon>Ecdysozoa</taxon>
        <taxon>Arthropoda</taxon>
        <taxon>Crustacea</taxon>
        <taxon>Multicrustacea</taxon>
        <taxon>Malacostraca</taxon>
        <taxon>Eumalacostraca</taxon>
        <taxon>Eucarida</taxon>
        <taxon>Decapoda</taxon>
        <taxon>Pleocyemata</taxon>
        <taxon>Brachyura</taxon>
        <taxon>Eubrachyura</taxon>
        <taxon>Portunoidea</taxon>
        <taxon>Portunidae</taxon>
        <taxon>Portuninae</taxon>
        <taxon>Portunus</taxon>
    </lineage>
</organism>
<sequence length="125" mass="14191">MYGRLTRSLLTAFPGSPNRYTDIYNSPTHHYLYNHYNLDHHTSAIITTITTTLSTESRNQTTTTFTTPLLPDHFTSPAAAFHPPGAANEKSHCRLTAEQRRLLDPFTWLFVCPSFLQRASVHGWA</sequence>